<dbReference type="EMBL" id="JAOTIF010000002">
    <property type="protein sequence ID" value="MCU7548371.1"/>
    <property type="molecule type" value="Genomic_DNA"/>
</dbReference>
<dbReference type="Proteomes" id="UP001155483">
    <property type="component" value="Unassembled WGS sequence"/>
</dbReference>
<dbReference type="PROSITE" id="PS51257">
    <property type="entry name" value="PROKAR_LIPOPROTEIN"/>
    <property type="match status" value="1"/>
</dbReference>
<reference evidence="2" key="2">
    <citation type="submission" date="2023-04" db="EMBL/GenBank/DDBJ databases">
        <title>Paracnuella aquatica gen. nov., sp. nov., a member of the family Chitinophagaceae isolated from a hot spring.</title>
        <authorList>
            <person name="Wang C."/>
        </authorList>
    </citation>
    <scope>NUCLEOTIDE SEQUENCE</scope>
    <source>
        <strain evidence="2">LB-8</strain>
    </source>
</reference>
<reference evidence="2" key="1">
    <citation type="submission" date="2022-09" db="EMBL/GenBank/DDBJ databases">
        <authorList>
            <person name="Yuan C."/>
            <person name="Ke Z."/>
        </authorList>
    </citation>
    <scope>NUCLEOTIDE SEQUENCE</scope>
    <source>
        <strain evidence="2">LB-8</strain>
    </source>
</reference>
<evidence type="ECO:0000259" key="1">
    <source>
        <dbReference type="Pfam" id="PF10988"/>
    </source>
</evidence>
<accession>A0A9X2XTZ0</accession>
<dbReference type="Pfam" id="PF10988">
    <property type="entry name" value="DUF2807"/>
    <property type="match status" value="1"/>
</dbReference>
<evidence type="ECO:0000313" key="2">
    <source>
        <dbReference type="EMBL" id="MCU7548371.1"/>
    </source>
</evidence>
<organism evidence="2 3">
    <name type="scientific">Paraflavisolibacter caeni</name>
    <dbReference type="NCBI Taxonomy" id="2982496"/>
    <lineage>
        <taxon>Bacteria</taxon>
        <taxon>Pseudomonadati</taxon>
        <taxon>Bacteroidota</taxon>
        <taxon>Chitinophagia</taxon>
        <taxon>Chitinophagales</taxon>
        <taxon>Chitinophagaceae</taxon>
        <taxon>Paraflavisolibacter</taxon>
    </lineage>
</organism>
<sequence>MKRTALFLSILLFTFCSCTYIGGKRVRGNGDSVTQERQVGNFTGVSVRGGIDVVVAPGPVSSFKIQADRNLLDYIDIKNNGGIVEVRTRHGFNLRPVAGMKVFATAPSFSSIEVAGSGNITSQSKVHGDNKLNLEIKGSGDIRLDVDAPNIDATIAGSGSISLNGTTQNFEADIKGSGDVRSFNLLSENTNVDIAGSGNAEVFASKQLNVEIKGAGDVRYKGTAAVNQKIMGSGSVKQVN</sequence>
<dbReference type="AlphaFoldDB" id="A0A9X2XTZ0"/>
<dbReference type="PANTHER" id="PTHR39200">
    <property type="entry name" value="HYPOTHETICAL EXPORTED PROTEIN"/>
    <property type="match status" value="1"/>
</dbReference>
<proteinExistence type="predicted"/>
<comment type="caution">
    <text evidence="2">The sequence shown here is derived from an EMBL/GenBank/DDBJ whole genome shotgun (WGS) entry which is preliminary data.</text>
</comment>
<feature type="domain" description="Putative auto-transporter adhesin head GIN" evidence="1">
    <location>
        <begin position="41"/>
        <end position="224"/>
    </location>
</feature>
<dbReference type="RefSeq" id="WP_279295819.1">
    <property type="nucleotide sequence ID" value="NZ_JAOTIF010000002.1"/>
</dbReference>
<gene>
    <name evidence="2" type="ORF">OCK74_04555</name>
</gene>
<dbReference type="PANTHER" id="PTHR39200:SF1">
    <property type="entry name" value="AUTO-TRANSPORTER ADHESIN HEAD GIN DOMAIN-CONTAINING PROTEIN-RELATED"/>
    <property type="match status" value="1"/>
</dbReference>
<dbReference type="Gene3D" id="2.160.20.120">
    <property type="match status" value="1"/>
</dbReference>
<protein>
    <submittedName>
        <fullName evidence="2">DUF2807 domain-containing protein</fullName>
    </submittedName>
</protein>
<evidence type="ECO:0000313" key="3">
    <source>
        <dbReference type="Proteomes" id="UP001155483"/>
    </source>
</evidence>
<name>A0A9X2XTZ0_9BACT</name>
<keyword evidence="3" id="KW-1185">Reference proteome</keyword>
<dbReference type="InterPro" id="IPR021255">
    <property type="entry name" value="DUF2807"/>
</dbReference>